<sequence length="101" mass="10477">MPVLTKINTNVIANDAITSAKVADDALADVDISDSLTLTSIKQTDAQNLSGTYSTHELIMGKTFTLTGDLTVNTNLVLVNMSGSGDDVTIQDDGTATTITG</sequence>
<protein>
    <submittedName>
        <fullName evidence="1">Uncharacterized protein</fullName>
    </submittedName>
</protein>
<dbReference type="AlphaFoldDB" id="A0A383F4D7"/>
<dbReference type="EMBL" id="UINC01231054">
    <property type="protein sequence ID" value="SVE63430.1"/>
    <property type="molecule type" value="Genomic_DNA"/>
</dbReference>
<name>A0A383F4D7_9ZZZZ</name>
<reference evidence="1" key="1">
    <citation type="submission" date="2018-05" db="EMBL/GenBank/DDBJ databases">
        <authorList>
            <person name="Lanie J.A."/>
            <person name="Ng W.-L."/>
            <person name="Kazmierczak K.M."/>
            <person name="Andrzejewski T.M."/>
            <person name="Davidsen T.M."/>
            <person name="Wayne K.J."/>
            <person name="Tettelin H."/>
            <person name="Glass J.I."/>
            <person name="Rusch D."/>
            <person name="Podicherti R."/>
            <person name="Tsui H.-C.T."/>
            <person name="Winkler M.E."/>
        </authorList>
    </citation>
    <scope>NUCLEOTIDE SEQUENCE</scope>
</reference>
<gene>
    <name evidence="1" type="ORF">METZ01_LOCUS516284</name>
</gene>
<organism evidence="1">
    <name type="scientific">marine metagenome</name>
    <dbReference type="NCBI Taxonomy" id="408172"/>
    <lineage>
        <taxon>unclassified sequences</taxon>
        <taxon>metagenomes</taxon>
        <taxon>ecological metagenomes</taxon>
    </lineage>
</organism>
<feature type="non-terminal residue" evidence="1">
    <location>
        <position position="101"/>
    </location>
</feature>
<proteinExistence type="predicted"/>
<accession>A0A383F4D7</accession>
<evidence type="ECO:0000313" key="1">
    <source>
        <dbReference type="EMBL" id="SVE63430.1"/>
    </source>
</evidence>